<dbReference type="PATRIC" id="fig|1297742.4.peg.1922"/>
<keyword evidence="2" id="KW-1133">Transmembrane helix</keyword>
<dbReference type="InterPro" id="IPR027383">
    <property type="entry name" value="Znf_put"/>
</dbReference>
<dbReference type="SUPFAM" id="SSF48452">
    <property type="entry name" value="TPR-like"/>
    <property type="match status" value="1"/>
</dbReference>
<evidence type="ECO:0000313" key="5">
    <source>
        <dbReference type="EMBL" id="AKQ64989.1"/>
    </source>
</evidence>
<keyword evidence="2" id="KW-0812">Transmembrane</keyword>
<evidence type="ECO:0000259" key="4">
    <source>
        <dbReference type="Pfam" id="PF13490"/>
    </source>
</evidence>
<gene>
    <name evidence="5" type="ORF">A176_001901</name>
</gene>
<dbReference type="EMBL" id="CP012109">
    <property type="protein sequence ID" value="AKQ64989.1"/>
    <property type="molecule type" value="Genomic_DNA"/>
</dbReference>
<organism evidence="5 6">
    <name type="scientific">Pseudomyxococcus hansupus</name>
    <dbReference type="NCBI Taxonomy" id="1297742"/>
    <lineage>
        <taxon>Bacteria</taxon>
        <taxon>Pseudomonadati</taxon>
        <taxon>Myxococcota</taxon>
        <taxon>Myxococcia</taxon>
        <taxon>Myxococcales</taxon>
        <taxon>Cystobacterineae</taxon>
        <taxon>Myxococcaceae</taxon>
        <taxon>Pseudomyxococcus</taxon>
    </lineage>
</organism>
<evidence type="ECO:0000256" key="2">
    <source>
        <dbReference type="SAM" id="Phobius"/>
    </source>
</evidence>
<dbReference type="Pfam" id="PF13490">
    <property type="entry name" value="zf-HC2"/>
    <property type="match status" value="1"/>
</dbReference>
<keyword evidence="2" id="KW-0472">Membrane</keyword>
<dbReference type="eggNOG" id="COG4995">
    <property type="taxonomic scope" value="Bacteria"/>
</dbReference>
<reference evidence="5 6" key="1">
    <citation type="journal article" date="2016" name="PLoS ONE">
        <title>Complete Genome Sequence and Comparative Genomics of a Novel Myxobacterium Myxococcus hansupus.</title>
        <authorList>
            <person name="Sharma G."/>
            <person name="Narwani T."/>
            <person name="Subramanian S."/>
        </authorList>
    </citation>
    <scope>NUCLEOTIDE SEQUENCE [LARGE SCALE GENOMIC DNA]</scope>
    <source>
        <strain evidence="6">mixupus</strain>
    </source>
</reference>
<evidence type="ECO:0000313" key="6">
    <source>
        <dbReference type="Proteomes" id="UP000009026"/>
    </source>
</evidence>
<dbReference type="STRING" id="1297742.A176_001901"/>
<name>A0A0H4WQF0_9BACT</name>
<feature type="compositionally biased region" description="Pro residues" evidence="1">
    <location>
        <begin position="74"/>
        <end position="83"/>
    </location>
</feature>
<dbReference type="InterPro" id="IPR024983">
    <property type="entry name" value="CHAT_dom"/>
</dbReference>
<protein>
    <submittedName>
        <fullName evidence="5">Tetratricopeptide repeat protein</fullName>
    </submittedName>
</protein>
<dbReference type="Proteomes" id="UP000009026">
    <property type="component" value="Chromosome"/>
</dbReference>
<keyword evidence="6" id="KW-1185">Reference proteome</keyword>
<dbReference type="KEGG" id="mym:A176_001901"/>
<evidence type="ECO:0000259" key="3">
    <source>
        <dbReference type="Pfam" id="PF12770"/>
    </source>
</evidence>
<dbReference type="RefSeq" id="WP_002634250.1">
    <property type="nucleotide sequence ID" value="NZ_CP012109.1"/>
</dbReference>
<dbReference type="OrthoDB" id="5526017at2"/>
<proteinExistence type="predicted"/>
<sequence>MMSPLCNRLSLFLDGELAPVDEENFRHHLARCDPCASGLHEAMQLELLGFNSMGDPVALEEDADEATAPWDWVPLPPPPPTAPEPSRLPSRSRGPWALLGAGGALATAVLLLLFFRLSARDAQDAVWLAKSPSRRIEARVAYARADGHRPFVPLRSGGVRGVSVSAVSPVVPLRALANLEDQGDLHGIAAAYLVRGDWRQASDFLQRLPPSPDRDSDLAIIALEQGHSETALALLEGVLRQAPDHAQAQWNRALVLREMGLTLLAADAFDAVAKQGAPGWSEEARIRARALRQQTQARGRAWKGARAAVRDLMVDAQARLPLDEAKQFPGIVRLAFYDAVRAAPSREWVVRLLPLADVLDGVQGGDVLRRYVLRVAAKDFSHRGPLARDYAKLVRGELASPGRLLETLRLSGEDDLYLGALINTVSAARHLEDFTRLSQAAEDPWLSLLAERELASEDERNGAWWKAEARLRAAVNACQGKGLSYRCATLKKRLSDLYLALNRPAEAFEQSWSGWRASREMEEWELEQQFLQELAHIARYRMDVASARAYLRESLSRMPDSCEQRTYVHRNLAYLAWSEFDTQGARDALELAQSCGRPLGLPGALLLSYLARFGADSQDADLLRRTLAELRRTEPSAGKLAQMGFAEGQFLLERDRATGLELLRSAISQAEALPDDVDARKTRMGAYNVLAHEAGRGGDSGEALSLMGAALRVDVPDRCVLGVAVDYERSVVALRDSQGALRGHFDAGRKAHLGKDADGLVPPALQSALRGCEQVDVLALPPVHGLRGLLPADLAWTYRVGRPQVLPPGGGSGEGPHLVINGVEAPSALGLPRLPPLAPPSMKDPRRVELSGMQATPSRVLAAMEQASEVEIHAHGAFSPEMSDASLVVLAPETDGRYALSAAQVRALKLAQSPLVLLATCSAARAMPFLHESFSLPVAFIEAGAATVLASTEEIPDSAGRFFEAVRERIRTGAPAALALRDERRTWLATQPGADWVHGILLFE</sequence>
<feature type="domain" description="Putative zinc-finger" evidence="4">
    <location>
        <begin position="8"/>
        <end position="36"/>
    </location>
</feature>
<dbReference type="Gene3D" id="1.25.40.10">
    <property type="entry name" value="Tetratricopeptide repeat domain"/>
    <property type="match status" value="1"/>
</dbReference>
<feature type="domain" description="CHAT" evidence="3">
    <location>
        <begin position="849"/>
        <end position="991"/>
    </location>
</feature>
<dbReference type="InterPro" id="IPR011990">
    <property type="entry name" value="TPR-like_helical_dom_sf"/>
</dbReference>
<feature type="transmembrane region" description="Helical" evidence="2">
    <location>
        <begin position="96"/>
        <end position="115"/>
    </location>
</feature>
<feature type="region of interest" description="Disordered" evidence="1">
    <location>
        <begin position="69"/>
        <end position="91"/>
    </location>
</feature>
<evidence type="ECO:0000256" key="1">
    <source>
        <dbReference type="SAM" id="MobiDB-lite"/>
    </source>
</evidence>
<dbReference type="Pfam" id="PF12770">
    <property type="entry name" value="CHAT"/>
    <property type="match status" value="1"/>
</dbReference>
<accession>A0A0H4WQF0</accession>
<dbReference type="AlphaFoldDB" id="A0A0H4WQF0"/>